<reference evidence="4" key="1">
    <citation type="submission" date="2022-01" db="EMBL/GenBank/DDBJ databases">
        <authorList>
            <person name="King R."/>
        </authorList>
    </citation>
    <scope>NUCLEOTIDE SEQUENCE</scope>
</reference>
<feature type="compositionally biased region" description="Polar residues" evidence="2">
    <location>
        <begin position="1097"/>
        <end position="1115"/>
    </location>
</feature>
<feature type="compositionally biased region" description="Polar residues" evidence="2">
    <location>
        <begin position="891"/>
        <end position="909"/>
    </location>
</feature>
<evidence type="ECO:0000256" key="2">
    <source>
        <dbReference type="SAM" id="MobiDB-lite"/>
    </source>
</evidence>
<feature type="region of interest" description="Disordered" evidence="2">
    <location>
        <begin position="448"/>
        <end position="474"/>
    </location>
</feature>
<organism evidence="4 5">
    <name type="scientific">Psylliodes chrysocephalus</name>
    <dbReference type="NCBI Taxonomy" id="3402493"/>
    <lineage>
        <taxon>Eukaryota</taxon>
        <taxon>Metazoa</taxon>
        <taxon>Ecdysozoa</taxon>
        <taxon>Arthropoda</taxon>
        <taxon>Hexapoda</taxon>
        <taxon>Insecta</taxon>
        <taxon>Pterygota</taxon>
        <taxon>Neoptera</taxon>
        <taxon>Endopterygota</taxon>
        <taxon>Coleoptera</taxon>
        <taxon>Polyphaga</taxon>
        <taxon>Cucujiformia</taxon>
        <taxon>Chrysomeloidea</taxon>
        <taxon>Chrysomelidae</taxon>
        <taxon>Galerucinae</taxon>
        <taxon>Alticini</taxon>
        <taxon>Psylliodes</taxon>
    </lineage>
</organism>
<name>A0A9P0CV51_9CUCU</name>
<feature type="region of interest" description="Disordered" evidence="2">
    <location>
        <begin position="534"/>
        <end position="598"/>
    </location>
</feature>
<protein>
    <submittedName>
        <fullName evidence="4">Uncharacterized protein</fullName>
    </submittedName>
</protein>
<feature type="compositionally biased region" description="Low complexity" evidence="2">
    <location>
        <begin position="1301"/>
        <end position="1319"/>
    </location>
</feature>
<feature type="region of interest" description="Disordered" evidence="2">
    <location>
        <begin position="313"/>
        <end position="336"/>
    </location>
</feature>
<feature type="compositionally biased region" description="Polar residues" evidence="2">
    <location>
        <begin position="535"/>
        <end position="563"/>
    </location>
</feature>
<evidence type="ECO:0000256" key="3">
    <source>
        <dbReference type="SAM" id="SignalP"/>
    </source>
</evidence>
<feature type="compositionally biased region" description="Polar residues" evidence="2">
    <location>
        <begin position="685"/>
        <end position="703"/>
    </location>
</feature>
<feature type="compositionally biased region" description="Polar residues" evidence="2">
    <location>
        <begin position="397"/>
        <end position="414"/>
    </location>
</feature>
<feature type="compositionally biased region" description="Polar residues" evidence="2">
    <location>
        <begin position="41"/>
        <end position="50"/>
    </location>
</feature>
<feature type="compositionally biased region" description="Polar residues" evidence="2">
    <location>
        <begin position="844"/>
        <end position="872"/>
    </location>
</feature>
<feature type="compositionally biased region" description="Low complexity" evidence="2">
    <location>
        <begin position="1491"/>
        <end position="1515"/>
    </location>
</feature>
<feature type="compositionally biased region" description="Polar residues" evidence="2">
    <location>
        <begin position="640"/>
        <end position="666"/>
    </location>
</feature>
<feature type="compositionally biased region" description="Low complexity" evidence="2">
    <location>
        <begin position="786"/>
        <end position="806"/>
    </location>
</feature>
<evidence type="ECO:0000313" key="4">
    <source>
        <dbReference type="EMBL" id="CAH1104801.1"/>
    </source>
</evidence>
<feature type="compositionally biased region" description="Polar residues" evidence="2">
    <location>
        <begin position="994"/>
        <end position="1011"/>
    </location>
</feature>
<feature type="region of interest" description="Disordered" evidence="2">
    <location>
        <begin position="30"/>
        <end position="50"/>
    </location>
</feature>
<keyword evidence="1" id="KW-0193">Cuticle</keyword>
<dbReference type="Proteomes" id="UP001153636">
    <property type="component" value="Chromosome 18"/>
</dbReference>
<feature type="compositionally biased region" description="Polar residues" evidence="2">
    <location>
        <begin position="362"/>
        <end position="386"/>
    </location>
</feature>
<feature type="compositionally biased region" description="Polar residues" evidence="2">
    <location>
        <begin position="947"/>
        <end position="975"/>
    </location>
</feature>
<feature type="compositionally biased region" description="Polar residues" evidence="2">
    <location>
        <begin position="1358"/>
        <end position="1387"/>
    </location>
</feature>
<accession>A0A9P0CV51</accession>
<feature type="compositionally biased region" description="Polar residues" evidence="2">
    <location>
        <begin position="1153"/>
        <end position="1181"/>
    </location>
</feature>
<feature type="compositionally biased region" description="Polar residues" evidence="2">
    <location>
        <begin position="1054"/>
        <end position="1078"/>
    </location>
</feature>
<feature type="chain" id="PRO_5040247094" evidence="3">
    <location>
        <begin position="19"/>
        <end position="1744"/>
    </location>
</feature>
<feature type="region of interest" description="Disordered" evidence="2">
    <location>
        <begin position="361"/>
        <end position="390"/>
    </location>
</feature>
<feature type="region of interest" description="Disordered" evidence="2">
    <location>
        <begin position="1358"/>
        <end position="1429"/>
    </location>
</feature>
<evidence type="ECO:0000313" key="5">
    <source>
        <dbReference type="Proteomes" id="UP001153636"/>
    </source>
</evidence>
<feature type="compositionally biased region" description="Polar residues" evidence="2">
    <location>
        <begin position="751"/>
        <end position="769"/>
    </location>
</feature>
<gene>
    <name evidence="4" type="ORF">PSYICH_LOCUS6127</name>
</gene>
<feature type="region of interest" description="Disordered" evidence="2">
    <location>
        <begin position="943"/>
        <end position="1017"/>
    </location>
</feature>
<keyword evidence="5" id="KW-1185">Reference proteome</keyword>
<feature type="region of interest" description="Disordered" evidence="2">
    <location>
        <begin position="202"/>
        <end position="264"/>
    </location>
</feature>
<feature type="region of interest" description="Disordered" evidence="2">
    <location>
        <begin position="1451"/>
        <end position="1515"/>
    </location>
</feature>
<evidence type="ECO:0000256" key="1">
    <source>
        <dbReference type="PROSITE-ProRule" id="PRU00497"/>
    </source>
</evidence>
<feature type="compositionally biased region" description="Low complexity" evidence="2">
    <location>
        <begin position="1405"/>
        <end position="1421"/>
    </location>
</feature>
<feature type="compositionally biased region" description="Polar residues" evidence="2">
    <location>
        <begin position="1188"/>
        <end position="1217"/>
    </location>
</feature>
<keyword evidence="3" id="KW-0732">Signal</keyword>
<dbReference type="EMBL" id="OV651830">
    <property type="protein sequence ID" value="CAH1104801.1"/>
    <property type="molecule type" value="Genomic_DNA"/>
</dbReference>
<feature type="compositionally biased region" description="Polar residues" evidence="2">
    <location>
        <begin position="1451"/>
        <end position="1471"/>
    </location>
</feature>
<feature type="compositionally biased region" description="Low complexity" evidence="2">
    <location>
        <begin position="581"/>
        <end position="598"/>
    </location>
</feature>
<dbReference type="OrthoDB" id="6379191at2759"/>
<sequence length="1744" mass="183578">MKVLVLFTVVAVATSAIASTKRVTKAITEEDDGQYHEDNSGDYTGYNSAYNNDVTAQEKSAFYPSQGASGQARSGSYQGGPYQVSSYQGIGAQVIPSQQFSRTSYNTYNNDGDDGQYHPNPEDDDGQYHEDNSGDYYSDNSGDYKGSYVNAEPYNHIGSNVEPYRHTPDQLFPYKHVGSNVEPYRHTPDQLVPYIPYSDAGSYKQVPDNGNYKQVPDKGNYKQVPDKGTYKQVPDKGNYKQVPDKGTYEQNPDLGNYKQVPDNGNYQQVPDNGNYKQLGDNGDYRQVGNSENYNGNDGKYKPDNEGQYVNQYSGKSSFSHTGSYSGSSGPNVVSGKVGQNADSSFVYDNQKVVEQSLVPPSFSKSVKQGQANDGQYHPDNSGNYNQKAVDGKYYSSNEGQYVGQQSGKSSFGQTNSYSGNSGSNVVFGKVNQHAGSSSVFGNQKVVGQNVDGATNDGQYHPDNSGNYNQKSVDVGKFSSGKSSFTQTSSYSGAPSPNVVPGRVNQPAVLSSVFGNQKVVGQTVGQKVVGQAVGGSSSYKSVDQSATNDGQYHPDNSGNYNQKSVDVGKYSSGNEGQHAGQYSGKSSFTQTSSYSGSPSLNVVPGKVSQPAGSLSVFGNQKVIGQTVGQKVVGQIVGGSSSYKSVDQSATNDGQYHADNNGNYNQKSVDVGKYSSGNKGQHAGQYSGKSSFTQTSSYSGASSPNIVPGKVNQPAGFSSVFDNQKVVGQTVGQKIVGQTVGGSSSYKLVDQSATNDGQYHPDNSGNYNQKSVDVGKYSSGNEGQHPGQYSGKSSFSQTSSYSGTPSLSVVPGKVSQPAGSSSIFGNQKVIGQTVGQKVVGQTVGGSSSYKSVDQSATNDGQYHADNSGNYNQKSVDVGKYSSGNEGQHAGQYSGKSSFTQTSSYSGASSPNVVPGKVNQPAGFSSVFGNQKVVGQTVGQKVVGQTVGGSSSYKSVDQSAINDGQYHPDNSGNYNQKSVDVGKYSSGNEGQHPGQYSGKSSFSQTNSYSGTPSLSVVPGKVSQRAGSSSIFGNQKVIGQTVGQKVVGQTVGGSSTYKSVDQSATNDGQYHADNSGNYNQKSVDVGKYSSGNEGQHAGQYSGKSSFTQTSSYSGASSPNVVPGKVNQPAGFSSVFGNQKVVGQTVGQKVVGQTVGGSSSYKSVDQSAINDGQYHPDNSGNYNQKSVDVGKYSSGNEGQNAGQYSGKSSFTQTSSYSGTPSLSVVPGKVNQPAGSSSVFGNQKVVGQTVGQKVVGQTVGGSSSYKSVDQSATNDGQYHPDNSGNYNQKSVDVGRYSSGNEGQHAGQYSGKSSFSQTSSYSGTPSLNVVPGKVSQPAGSSSVFGNQKVIGQTVGHKVVGQTVGGSSSYKSVDQSATNDGQYHAGNSGNYNQKSVDVGKYSSGNEGQHAGQYSGKSSFTQTSSYSGSSNPNVVPGKVSQHADLYSVFGNQKVVGQTVGGSFSNDGQYHPDNSGNYNQKSVDDGKYSSGNEGQRAGQYSGKSSFTQTSSYSGSPSPNVVPGIVSQPASSSSVFGNQKVGQQSGKSSFSQISSYSGSVGPNSISSPLASGIGGSAFQSKTVNFQNFKPVQTQQSYFNSYSEGESVKPGVQLVHQVFETVQPRADVVPFNIKDMQLIHSKIQTALSSKYGKHNEKFDEKHFGNIRQTEEFTNDGYHYMYETEKGIIGEEMGQLVGKGTDKVHIEVKGFYSYTGPDNVLYTVEYSADSLNGYLPKYSTVVKNAILSKGAKFCITK</sequence>
<feature type="region of interest" description="Disordered" evidence="2">
    <location>
        <begin position="640"/>
        <end position="708"/>
    </location>
</feature>
<dbReference type="PROSITE" id="PS51155">
    <property type="entry name" value="CHIT_BIND_RR_2"/>
    <property type="match status" value="1"/>
</dbReference>
<dbReference type="GO" id="GO:0042302">
    <property type="term" value="F:structural constituent of cuticle"/>
    <property type="evidence" value="ECO:0007669"/>
    <property type="project" value="UniProtKB-UniRule"/>
</dbReference>
<dbReference type="InterPro" id="IPR000618">
    <property type="entry name" value="Insect_cuticle"/>
</dbReference>
<feature type="signal peptide" evidence="3">
    <location>
        <begin position="1"/>
        <end position="18"/>
    </location>
</feature>
<feature type="region of interest" description="Disordered" evidence="2">
    <location>
        <begin position="1252"/>
        <end position="1333"/>
    </location>
</feature>
<feature type="region of interest" description="Disordered" evidence="2">
    <location>
        <begin position="840"/>
        <end position="914"/>
    </location>
</feature>
<feature type="region of interest" description="Disordered" evidence="2">
    <location>
        <begin position="751"/>
        <end position="818"/>
    </location>
</feature>
<proteinExistence type="predicted"/>
<feature type="compositionally biased region" description="Polar residues" evidence="2">
    <location>
        <begin position="1256"/>
        <end position="1284"/>
    </location>
</feature>
<feature type="compositionally biased region" description="Polar residues" evidence="2">
    <location>
        <begin position="451"/>
        <end position="470"/>
    </location>
</feature>
<feature type="compositionally biased region" description="Low complexity" evidence="2">
    <location>
        <begin position="313"/>
        <end position="329"/>
    </location>
</feature>
<feature type="region of interest" description="Disordered" evidence="2">
    <location>
        <begin position="1149"/>
        <end position="1224"/>
    </location>
</feature>
<feature type="region of interest" description="Disordered" evidence="2">
    <location>
        <begin position="397"/>
        <end position="416"/>
    </location>
</feature>
<feature type="region of interest" description="Disordered" evidence="2">
    <location>
        <begin position="103"/>
        <end position="148"/>
    </location>
</feature>
<feature type="compositionally biased region" description="Basic and acidic residues" evidence="2">
    <location>
        <begin position="215"/>
        <end position="247"/>
    </location>
</feature>
<feature type="region of interest" description="Disordered" evidence="2">
    <location>
        <begin position="1054"/>
        <end position="1120"/>
    </location>
</feature>